<evidence type="ECO:0000313" key="10">
    <source>
        <dbReference type="Proteomes" id="UP000239757"/>
    </source>
</evidence>
<dbReference type="Pfam" id="PF04576">
    <property type="entry name" value="Zein-binding"/>
    <property type="match status" value="1"/>
</dbReference>
<dbReference type="AlphaFoldDB" id="A0A2P5W2A4"/>
<evidence type="ECO:0000256" key="2">
    <source>
        <dbReference type="ARBA" id="ARBA00022692"/>
    </source>
</evidence>
<dbReference type="PROSITE" id="PS51775">
    <property type="entry name" value="GTD_BINDING"/>
    <property type="match status" value="1"/>
</dbReference>
<evidence type="ECO:0000313" key="9">
    <source>
        <dbReference type="EMBL" id="PPR85232.1"/>
    </source>
</evidence>
<dbReference type="GO" id="GO:0016020">
    <property type="term" value="C:membrane"/>
    <property type="evidence" value="ECO:0007669"/>
    <property type="project" value="UniProtKB-SubCell"/>
</dbReference>
<feature type="compositionally biased region" description="Low complexity" evidence="6">
    <location>
        <begin position="180"/>
        <end position="195"/>
    </location>
</feature>
<feature type="compositionally biased region" description="Polar residues" evidence="6">
    <location>
        <begin position="762"/>
        <end position="778"/>
    </location>
</feature>
<feature type="transmembrane region" description="Helical" evidence="7">
    <location>
        <begin position="21"/>
        <end position="45"/>
    </location>
</feature>
<dbReference type="InterPro" id="IPR039306">
    <property type="entry name" value="MYOB"/>
</dbReference>
<proteinExistence type="predicted"/>
<evidence type="ECO:0000256" key="1">
    <source>
        <dbReference type="ARBA" id="ARBA00004167"/>
    </source>
</evidence>
<evidence type="ECO:0000256" key="5">
    <source>
        <dbReference type="SAM" id="Coils"/>
    </source>
</evidence>
<feature type="compositionally biased region" description="Basic and acidic residues" evidence="6">
    <location>
        <begin position="751"/>
        <end position="760"/>
    </location>
</feature>
<gene>
    <name evidence="9" type="ORF">GOBAR_AA35460</name>
</gene>
<keyword evidence="2 7" id="KW-0812">Transmembrane</keyword>
<feature type="compositionally biased region" description="Polar residues" evidence="6">
    <location>
        <begin position="236"/>
        <end position="247"/>
    </location>
</feature>
<keyword evidence="3 7" id="KW-1133">Transmembrane helix</keyword>
<feature type="region of interest" description="Disordered" evidence="6">
    <location>
        <begin position="222"/>
        <end position="260"/>
    </location>
</feature>
<organism evidence="9 10">
    <name type="scientific">Gossypium barbadense</name>
    <name type="common">Sea Island cotton</name>
    <name type="synonym">Hibiscus barbadensis</name>
    <dbReference type="NCBI Taxonomy" id="3634"/>
    <lineage>
        <taxon>Eukaryota</taxon>
        <taxon>Viridiplantae</taxon>
        <taxon>Streptophyta</taxon>
        <taxon>Embryophyta</taxon>
        <taxon>Tracheophyta</taxon>
        <taxon>Spermatophyta</taxon>
        <taxon>Magnoliopsida</taxon>
        <taxon>eudicotyledons</taxon>
        <taxon>Gunneridae</taxon>
        <taxon>Pentapetalae</taxon>
        <taxon>rosids</taxon>
        <taxon>malvids</taxon>
        <taxon>Malvales</taxon>
        <taxon>Malvaceae</taxon>
        <taxon>Malvoideae</taxon>
        <taxon>Gossypium</taxon>
    </lineage>
</organism>
<dbReference type="PANTHER" id="PTHR31448">
    <property type="entry name" value="MYOSIN-BINDING PROTEIN 2"/>
    <property type="match status" value="1"/>
</dbReference>
<evidence type="ECO:0000256" key="6">
    <source>
        <dbReference type="SAM" id="MobiDB-lite"/>
    </source>
</evidence>
<reference evidence="9 10" key="1">
    <citation type="submission" date="2015-01" db="EMBL/GenBank/DDBJ databases">
        <title>Genome of allotetraploid Gossypium barbadense reveals genomic plasticity and fiber elongation in cotton evolution.</title>
        <authorList>
            <person name="Chen X."/>
            <person name="Liu X."/>
            <person name="Zhao B."/>
            <person name="Zheng H."/>
            <person name="Hu Y."/>
            <person name="Lu G."/>
            <person name="Yang C."/>
            <person name="Chen J."/>
            <person name="Shan C."/>
            <person name="Zhang L."/>
            <person name="Zhou Y."/>
            <person name="Wang L."/>
            <person name="Guo W."/>
            <person name="Bai Y."/>
            <person name="Ruan J."/>
            <person name="Shangguan X."/>
            <person name="Mao Y."/>
            <person name="Jiang J."/>
            <person name="Zhu Y."/>
            <person name="Lei J."/>
            <person name="Kang H."/>
            <person name="Chen S."/>
            <person name="He X."/>
            <person name="Wang R."/>
            <person name="Wang Y."/>
            <person name="Chen J."/>
            <person name="Wang L."/>
            <person name="Yu S."/>
            <person name="Wang B."/>
            <person name="Wei J."/>
            <person name="Song S."/>
            <person name="Lu X."/>
            <person name="Gao Z."/>
            <person name="Gu W."/>
            <person name="Deng X."/>
            <person name="Ma D."/>
            <person name="Wang S."/>
            <person name="Liang W."/>
            <person name="Fang L."/>
            <person name="Cai C."/>
            <person name="Zhu X."/>
            <person name="Zhou B."/>
            <person name="Zhang Y."/>
            <person name="Chen Z."/>
            <person name="Xu S."/>
            <person name="Zhu R."/>
            <person name="Wang S."/>
            <person name="Zhang T."/>
            <person name="Zhao G."/>
        </authorList>
    </citation>
    <scope>NUCLEOTIDE SEQUENCE [LARGE SCALE GENOMIC DNA]</scope>
    <source>
        <strain evidence="10">cv. Xinhai21</strain>
        <tissue evidence="9">Leaf</tissue>
    </source>
</reference>
<dbReference type="EMBL" id="KZ669489">
    <property type="protein sequence ID" value="PPR85232.1"/>
    <property type="molecule type" value="Genomic_DNA"/>
</dbReference>
<feature type="region of interest" description="Disordered" evidence="6">
    <location>
        <begin position="741"/>
        <end position="800"/>
    </location>
</feature>
<feature type="domain" description="GTD-binding" evidence="8">
    <location>
        <begin position="552"/>
        <end position="650"/>
    </location>
</feature>
<feature type="coiled-coil region" evidence="5">
    <location>
        <begin position="554"/>
        <end position="652"/>
    </location>
</feature>
<dbReference type="PANTHER" id="PTHR31448:SF39">
    <property type="entry name" value="MYOSIN-BINDING PROTEIN 4-RELATED"/>
    <property type="match status" value="1"/>
</dbReference>
<dbReference type="OrthoDB" id="1047602at2759"/>
<keyword evidence="4 7" id="KW-0472">Membrane</keyword>
<protein>
    <recommendedName>
        <fullName evidence="8">GTD-binding domain-containing protein</fullName>
    </recommendedName>
</protein>
<dbReference type="GO" id="GO:0080115">
    <property type="term" value="F:myosin XI tail binding"/>
    <property type="evidence" value="ECO:0007669"/>
    <property type="project" value="UniProtKB-ARBA"/>
</dbReference>
<dbReference type="Proteomes" id="UP000239757">
    <property type="component" value="Unassembled WGS sequence"/>
</dbReference>
<sequence length="873" mass="97248">MTAIVNPFPRVQRNLKGFIRVLKFAACEWILIFLLFIDAAFSYMVTSFAQYCELQIPCILCSRLDHVFGNAKDGFYRTLFCRSHRSEISFLLSCNIHDKLVDSSGMCDECLASHVEGNESNSDMKRLVSGNLGYDGNCCSQVDEDLTSAYKFTRLCLCCNKPWIPRPSSNRSLLLKSSTSVSKPSIPLPRSLSPINDLKKMNDTVPRKTGFEHLSHVGDTEVKISSESKSAFPATDNDTGDSINRNINENKKEQADDPNESLDLRCLVPESENVLSEHKVKANFNELPELISLDNYPPTSCLMEVPSFSASLLAADFISQVDASNSINAKDVPLEPDNENVSVNKNDEILKLISTTTGACFETNQVADDTAMLNSTDGDPSEPEFVTKHMLTNNNGVNEDHKSLPVETVFEPSKTESDEISKLISSSTQAVFGTDRLEDDTAIVNSTDGDRSAVQELPVCGEEKSASEFVTEPTNGVTGEVKSLPGQSTSREGIHLSLNNLSPELQDRAVELLRSESNSEEVRNLQNLFFEAINDSPGLKYFEESSVIEGENPLDTLKQEVDNYRNYINALSKELDEERNASAIAANQAMAMITRLQEEKAALRMEALQYLRMMEEQAEFDVDALEKANDLLTEKEKEIQDLEAELEYYKYNFPDETSEETEPEANINLDKEHVSMENNTSTCSKQDDMKYPLETMLPEASTVVDDHPVVITAWSEIEDEKSYISQWLQKLEKKLNMLAQYGTSSPQNSDGGREEKDHTPVQEASSIANGTGVFQETSISKDEEENGDTVSNGQEGSEDCGEISLDALENEIAELNERLEALETDCSFLQRSLNALKNGKKGLLLIQEILHLLREMCPKLRATDQKQKRGMSA</sequence>
<feature type="region of interest" description="Disordered" evidence="6">
    <location>
        <begin position="180"/>
        <end position="203"/>
    </location>
</feature>
<evidence type="ECO:0000259" key="8">
    <source>
        <dbReference type="PROSITE" id="PS51775"/>
    </source>
</evidence>
<keyword evidence="5" id="KW-0175">Coiled coil</keyword>
<evidence type="ECO:0000256" key="3">
    <source>
        <dbReference type="ARBA" id="ARBA00022989"/>
    </source>
</evidence>
<evidence type="ECO:0000256" key="4">
    <source>
        <dbReference type="ARBA" id="ARBA00023136"/>
    </source>
</evidence>
<name>A0A2P5W2A4_GOSBA</name>
<evidence type="ECO:0000256" key="7">
    <source>
        <dbReference type="SAM" id="Phobius"/>
    </source>
</evidence>
<accession>A0A2P5W2A4</accession>
<comment type="subcellular location">
    <subcellularLocation>
        <location evidence="1">Membrane</location>
        <topology evidence="1">Single-pass membrane protein</topology>
    </subcellularLocation>
</comment>
<dbReference type="InterPro" id="IPR007656">
    <property type="entry name" value="GTD-bd"/>
</dbReference>
<feature type="compositionally biased region" description="Polar residues" evidence="6">
    <location>
        <begin position="741"/>
        <end position="750"/>
    </location>
</feature>